<proteinExistence type="inferred from homology"/>
<evidence type="ECO:0000256" key="4">
    <source>
        <dbReference type="ARBA" id="ARBA00022603"/>
    </source>
</evidence>
<evidence type="ECO:0000313" key="12">
    <source>
        <dbReference type="EMBL" id="OIJ13432.1"/>
    </source>
</evidence>
<dbReference type="Proteomes" id="UP000179524">
    <property type="component" value="Unassembled WGS sequence"/>
</dbReference>
<dbReference type="InterPro" id="IPR036108">
    <property type="entry name" value="4pyrrol_syn_uPrphyn_synt_sf"/>
</dbReference>
<dbReference type="Pfam" id="PF00590">
    <property type="entry name" value="TP_methylase"/>
    <property type="match status" value="1"/>
</dbReference>
<dbReference type="SUPFAM" id="SSF69618">
    <property type="entry name" value="HemD-like"/>
    <property type="match status" value="1"/>
</dbReference>
<dbReference type="InterPro" id="IPR014777">
    <property type="entry name" value="4pyrrole_Mease_sub1"/>
</dbReference>
<reference evidence="12 13" key="1">
    <citation type="submission" date="2016-10" db="EMBL/GenBank/DDBJ databases">
        <title>Draft genome sequences of four alkaliphilic bacteria belonging to the Anaerobacillus genus.</title>
        <authorList>
            <person name="Bassil N.M."/>
            <person name="Lloyd J.R."/>
        </authorList>
    </citation>
    <scope>NUCLEOTIDE SEQUENCE [LARGE SCALE GENOMIC DNA]</scope>
    <source>
        <strain evidence="12 13">DSM 18345</strain>
    </source>
</reference>
<dbReference type="RefSeq" id="WP_071309581.1">
    <property type="nucleotide sequence ID" value="NZ_MLQR01000028.1"/>
</dbReference>
<evidence type="ECO:0000256" key="6">
    <source>
        <dbReference type="ARBA" id="ARBA00022691"/>
    </source>
</evidence>
<evidence type="ECO:0000256" key="5">
    <source>
        <dbReference type="ARBA" id="ARBA00022679"/>
    </source>
</evidence>
<dbReference type="PROSITE" id="PS00840">
    <property type="entry name" value="SUMT_2"/>
    <property type="match status" value="1"/>
</dbReference>
<dbReference type="GO" id="GO:0032259">
    <property type="term" value="P:methylation"/>
    <property type="evidence" value="ECO:0007669"/>
    <property type="project" value="UniProtKB-KW"/>
</dbReference>
<dbReference type="FunFam" id="3.30.950.10:FF:000001">
    <property type="entry name" value="Siroheme synthase"/>
    <property type="match status" value="1"/>
</dbReference>
<evidence type="ECO:0000256" key="1">
    <source>
        <dbReference type="ARBA" id="ARBA00005879"/>
    </source>
</evidence>
<dbReference type="GO" id="GO:0004852">
    <property type="term" value="F:uroporphyrinogen-III synthase activity"/>
    <property type="evidence" value="ECO:0007669"/>
    <property type="project" value="InterPro"/>
</dbReference>
<dbReference type="SUPFAM" id="SSF53790">
    <property type="entry name" value="Tetrapyrrole methylase"/>
    <property type="match status" value="1"/>
</dbReference>
<dbReference type="InterPro" id="IPR006366">
    <property type="entry name" value="CobA/CysG_C"/>
</dbReference>
<dbReference type="NCBIfam" id="NF004790">
    <property type="entry name" value="PRK06136.1"/>
    <property type="match status" value="1"/>
</dbReference>
<dbReference type="AlphaFoldDB" id="A0A1S2LLR0"/>
<sequence>MTNNGIVYLVGAGPGDQKLITVKGLEVLKKAEVVLYDRLVNPLLLQEVDPNAELIYCGKLPDRHILRQEAINQLLVDKAKQGKVVVRLKGGDPGVFGRVGEEAEALKKENLSYEIVPGITSGIAAASYAGIPVTHRDYGTSFTVITGHDKSKDGKPSINWGALANGIDTIAFYMGIKNLPFICEQFISNGRAASTRVAIIQWGTTGRQRVVEGTLSTIVDEVEKNYISNPAITLVGDIVDLRKQLMWFENKLLLGKKIIFPNGYQKVTSHLIENGAEVLAYPKLVSKPLTSQSTYTSTLSKLEMYEEIYFTSQEGVHLFFESLISNNIDIRSIKATLYCVDKESAAMLRSKGMVAERMSSKPSFTEKTLIVGTRKDSQKFQGVHLITHEMQNSIPVSIAFRRVMDEDGFNTIIFSSPESVKLFLEQVKKDGHNPVDLAKKSQVICVGEETLLAVKQLNLPLLSFTTNTDETSLIQVLLSDCDKVV</sequence>
<comment type="similarity">
    <text evidence="1 9">Belongs to the precorrin methyltransferase family.</text>
</comment>
<comment type="caution">
    <text evidence="12">The sequence shown here is derived from an EMBL/GenBank/DDBJ whole genome shotgun (WGS) entry which is preliminary data.</text>
</comment>
<dbReference type="FunFam" id="3.40.1010.10:FF:000001">
    <property type="entry name" value="Siroheme synthase"/>
    <property type="match status" value="1"/>
</dbReference>
<dbReference type="CDD" id="cd11642">
    <property type="entry name" value="SUMT"/>
    <property type="match status" value="1"/>
</dbReference>
<feature type="domain" description="Tetrapyrrole methylase" evidence="10">
    <location>
        <begin position="7"/>
        <end position="218"/>
    </location>
</feature>
<evidence type="ECO:0000256" key="7">
    <source>
        <dbReference type="ARBA" id="ARBA00023244"/>
    </source>
</evidence>
<dbReference type="Gene3D" id="3.40.1010.10">
    <property type="entry name" value="Cobalt-precorrin-4 Transmethylase, Domain 1"/>
    <property type="match status" value="1"/>
</dbReference>
<dbReference type="GO" id="GO:0019354">
    <property type="term" value="P:siroheme biosynthetic process"/>
    <property type="evidence" value="ECO:0007669"/>
    <property type="project" value="InterPro"/>
</dbReference>
<keyword evidence="5 9" id="KW-0808">Transferase</keyword>
<gene>
    <name evidence="12" type="ORF">BKP37_10690</name>
</gene>
<accession>A0A1S2LLR0</accession>
<evidence type="ECO:0000256" key="3">
    <source>
        <dbReference type="ARBA" id="ARBA00018323"/>
    </source>
</evidence>
<dbReference type="GO" id="GO:0004851">
    <property type="term" value="F:uroporphyrin-III C-methyltransferase activity"/>
    <property type="evidence" value="ECO:0007669"/>
    <property type="project" value="UniProtKB-EC"/>
</dbReference>
<dbReference type="InterPro" id="IPR035996">
    <property type="entry name" value="4pyrrol_Methylase_sf"/>
</dbReference>
<dbReference type="InterPro" id="IPR000878">
    <property type="entry name" value="4pyrrol_Mease"/>
</dbReference>
<evidence type="ECO:0000256" key="9">
    <source>
        <dbReference type="RuleBase" id="RU003960"/>
    </source>
</evidence>
<dbReference type="NCBIfam" id="TIGR01469">
    <property type="entry name" value="cobA_cysG_Cterm"/>
    <property type="match status" value="1"/>
</dbReference>
<evidence type="ECO:0000256" key="8">
    <source>
        <dbReference type="ARBA" id="ARBA00079776"/>
    </source>
</evidence>
<evidence type="ECO:0000259" key="11">
    <source>
        <dbReference type="Pfam" id="PF02602"/>
    </source>
</evidence>
<name>A0A1S2LLR0_9BACI</name>
<dbReference type="PROSITE" id="PS00839">
    <property type="entry name" value="SUMT_1"/>
    <property type="match status" value="1"/>
</dbReference>
<keyword evidence="4 9" id="KW-0489">Methyltransferase</keyword>
<dbReference type="InterPro" id="IPR014776">
    <property type="entry name" value="4pyrrole_Mease_sub2"/>
</dbReference>
<dbReference type="InterPro" id="IPR003043">
    <property type="entry name" value="Uropor_MeTrfase_CS"/>
</dbReference>
<protein>
    <recommendedName>
        <fullName evidence="3">Uroporphyrinogen-III C-methyltransferase</fullName>
        <ecNumber evidence="2">2.1.1.107</ecNumber>
    </recommendedName>
    <alternativeName>
        <fullName evidence="8">Uroporphyrinogen III methylase</fullName>
    </alternativeName>
</protein>
<dbReference type="PANTHER" id="PTHR45790">
    <property type="entry name" value="SIROHEME SYNTHASE-RELATED"/>
    <property type="match status" value="1"/>
</dbReference>
<dbReference type="Gene3D" id="3.30.950.10">
    <property type="entry name" value="Methyltransferase, Cobalt-precorrin-4 Transmethylase, Domain 2"/>
    <property type="match status" value="1"/>
</dbReference>
<dbReference type="OrthoDB" id="9815856at2"/>
<keyword evidence="13" id="KW-1185">Reference proteome</keyword>
<keyword evidence="7" id="KW-0627">Porphyrin biosynthesis</keyword>
<dbReference type="InterPro" id="IPR050161">
    <property type="entry name" value="Siro_Cobalamin_biosynth"/>
</dbReference>
<keyword evidence="6" id="KW-0949">S-adenosyl-L-methionine</keyword>
<dbReference type="Gene3D" id="3.40.50.10090">
    <property type="match status" value="2"/>
</dbReference>
<dbReference type="InterPro" id="IPR003754">
    <property type="entry name" value="4pyrrol_synth_uPrphyn_synth"/>
</dbReference>
<feature type="domain" description="Tetrapyrrole biosynthesis uroporphyrinogen III synthase" evidence="11">
    <location>
        <begin position="269"/>
        <end position="361"/>
    </location>
</feature>
<dbReference type="EC" id="2.1.1.107" evidence="2"/>
<evidence type="ECO:0000313" key="13">
    <source>
        <dbReference type="Proteomes" id="UP000179524"/>
    </source>
</evidence>
<dbReference type="Pfam" id="PF02602">
    <property type="entry name" value="HEM4"/>
    <property type="match status" value="1"/>
</dbReference>
<evidence type="ECO:0000259" key="10">
    <source>
        <dbReference type="Pfam" id="PF00590"/>
    </source>
</evidence>
<evidence type="ECO:0000256" key="2">
    <source>
        <dbReference type="ARBA" id="ARBA00012162"/>
    </source>
</evidence>
<dbReference type="EMBL" id="MLQR01000028">
    <property type="protein sequence ID" value="OIJ13432.1"/>
    <property type="molecule type" value="Genomic_DNA"/>
</dbReference>
<organism evidence="12 13">
    <name type="scientific">Anaerobacillus alkalilacustris</name>
    <dbReference type="NCBI Taxonomy" id="393763"/>
    <lineage>
        <taxon>Bacteria</taxon>
        <taxon>Bacillati</taxon>
        <taxon>Bacillota</taxon>
        <taxon>Bacilli</taxon>
        <taxon>Bacillales</taxon>
        <taxon>Bacillaceae</taxon>
        <taxon>Anaerobacillus</taxon>
    </lineage>
</organism>
<dbReference type="PANTHER" id="PTHR45790:SF3">
    <property type="entry name" value="S-ADENOSYL-L-METHIONINE-DEPENDENT UROPORPHYRINOGEN III METHYLTRANSFERASE, CHLOROPLASTIC"/>
    <property type="match status" value="1"/>
</dbReference>